<dbReference type="InterPro" id="IPR017441">
    <property type="entry name" value="Protein_kinase_ATP_BS"/>
</dbReference>
<dbReference type="RefSeq" id="WP_281883979.1">
    <property type="nucleotide sequence ID" value="NZ_BSDP01000001.1"/>
</dbReference>
<evidence type="ECO:0000256" key="4">
    <source>
        <dbReference type="ARBA" id="ARBA00022741"/>
    </source>
</evidence>
<dbReference type="PANTHER" id="PTHR43289">
    <property type="entry name" value="MITOGEN-ACTIVATED PROTEIN KINASE KINASE KINASE 20-RELATED"/>
    <property type="match status" value="1"/>
</dbReference>
<dbReference type="InterPro" id="IPR000719">
    <property type="entry name" value="Prot_kinase_dom"/>
</dbReference>
<proteinExistence type="predicted"/>
<dbReference type="Gene3D" id="1.10.510.10">
    <property type="entry name" value="Transferase(Phosphotransferase) domain 1"/>
    <property type="match status" value="1"/>
</dbReference>
<evidence type="ECO:0000256" key="8">
    <source>
        <dbReference type="SAM" id="MobiDB-lite"/>
    </source>
</evidence>
<dbReference type="CDD" id="cd14014">
    <property type="entry name" value="STKc_PknB_like"/>
    <property type="match status" value="1"/>
</dbReference>
<keyword evidence="9" id="KW-0812">Transmembrane</keyword>
<dbReference type="Gene3D" id="3.30.200.20">
    <property type="entry name" value="Phosphorylase Kinase, domain 1"/>
    <property type="match status" value="1"/>
</dbReference>
<name>A0A9W6FNX9_9MICO</name>
<evidence type="ECO:0000256" key="2">
    <source>
        <dbReference type="ARBA" id="ARBA00022527"/>
    </source>
</evidence>
<reference evidence="11" key="1">
    <citation type="submission" date="2022-12" db="EMBL/GenBank/DDBJ databases">
        <title>Reference genome sequencing for broad-spectrum identification of bacterial and archaeal isolates by mass spectrometry.</title>
        <authorList>
            <person name="Sekiguchi Y."/>
            <person name="Tourlousse D.M."/>
        </authorList>
    </citation>
    <scope>NUCLEOTIDE SEQUENCE</scope>
    <source>
        <strain evidence="11">14</strain>
    </source>
</reference>
<evidence type="ECO:0000256" key="6">
    <source>
        <dbReference type="ARBA" id="ARBA00022840"/>
    </source>
</evidence>
<feature type="compositionally biased region" description="Low complexity" evidence="8">
    <location>
        <begin position="326"/>
        <end position="340"/>
    </location>
</feature>
<dbReference type="PROSITE" id="PS50011">
    <property type="entry name" value="PROTEIN_KINASE_DOM"/>
    <property type="match status" value="1"/>
</dbReference>
<dbReference type="AlphaFoldDB" id="A0A9W6FNX9"/>
<dbReference type="Pfam" id="PF00069">
    <property type="entry name" value="Pkinase"/>
    <property type="match status" value="1"/>
</dbReference>
<feature type="transmembrane region" description="Helical" evidence="9">
    <location>
        <begin position="377"/>
        <end position="401"/>
    </location>
</feature>
<accession>A0A9W6FNX9</accession>
<dbReference type="GO" id="GO:0005524">
    <property type="term" value="F:ATP binding"/>
    <property type="evidence" value="ECO:0007669"/>
    <property type="project" value="UniProtKB-UniRule"/>
</dbReference>
<dbReference type="SMART" id="SM00220">
    <property type="entry name" value="S_TKc"/>
    <property type="match status" value="1"/>
</dbReference>
<dbReference type="Proteomes" id="UP001144396">
    <property type="component" value="Unassembled WGS sequence"/>
</dbReference>
<gene>
    <name evidence="11" type="ORF">ARHIZOSPH14_16760</name>
</gene>
<comment type="caution">
    <text evidence="11">The sequence shown here is derived from an EMBL/GenBank/DDBJ whole genome shotgun (WGS) entry which is preliminary data.</text>
</comment>
<evidence type="ECO:0000256" key="1">
    <source>
        <dbReference type="ARBA" id="ARBA00012513"/>
    </source>
</evidence>
<keyword evidence="12" id="KW-1185">Reference proteome</keyword>
<evidence type="ECO:0000256" key="7">
    <source>
        <dbReference type="PROSITE-ProRule" id="PRU10141"/>
    </source>
</evidence>
<evidence type="ECO:0000259" key="10">
    <source>
        <dbReference type="PROSITE" id="PS50011"/>
    </source>
</evidence>
<feature type="domain" description="Protein kinase" evidence="10">
    <location>
        <begin position="23"/>
        <end position="282"/>
    </location>
</feature>
<keyword evidence="9" id="KW-0472">Membrane</keyword>
<dbReference type="SUPFAM" id="SSF56112">
    <property type="entry name" value="Protein kinase-like (PK-like)"/>
    <property type="match status" value="1"/>
</dbReference>
<evidence type="ECO:0000313" key="12">
    <source>
        <dbReference type="Proteomes" id="UP001144396"/>
    </source>
</evidence>
<protein>
    <recommendedName>
        <fullName evidence="1">non-specific serine/threonine protein kinase</fullName>
        <ecNumber evidence="1">2.7.11.1</ecNumber>
    </recommendedName>
</protein>
<evidence type="ECO:0000313" key="11">
    <source>
        <dbReference type="EMBL" id="GLI27434.1"/>
    </source>
</evidence>
<feature type="compositionally biased region" description="Pro residues" evidence="8">
    <location>
        <begin position="354"/>
        <end position="363"/>
    </location>
</feature>
<organism evidence="11 12">
    <name type="scientific">Agromyces rhizosphaerae</name>
    <dbReference type="NCBI Taxonomy" id="88374"/>
    <lineage>
        <taxon>Bacteria</taxon>
        <taxon>Bacillati</taxon>
        <taxon>Actinomycetota</taxon>
        <taxon>Actinomycetes</taxon>
        <taxon>Micrococcales</taxon>
        <taxon>Microbacteriaceae</taxon>
        <taxon>Agromyces</taxon>
    </lineage>
</organism>
<keyword evidence="6 7" id="KW-0067">ATP-binding</keyword>
<dbReference type="InterPro" id="IPR008271">
    <property type="entry name" value="Ser/Thr_kinase_AS"/>
</dbReference>
<evidence type="ECO:0000256" key="9">
    <source>
        <dbReference type="SAM" id="Phobius"/>
    </source>
</evidence>
<evidence type="ECO:0000256" key="3">
    <source>
        <dbReference type="ARBA" id="ARBA00022679"/>
    </source>
</evidence>
<keyword evidence="9" id="KW-1133">Transmembrane helix</keyword>
<sequence>MTSPGSVDAPPGTGDTPLLHGRYRVGPLIGRGGMAAVHRAEDVVLGRTVAVKLFDAQASGIDDAQRRESEVALLASVTHANLVTLFDAGTDPSNGREYIAMELVDGVDLATELDGGPLAAQDAARLLSDLGEALHVIHGRGIVHRDIKPANVLLDRTALPPRRWRAKLADFGIARLQDSSRVTSTGALVGTAAFLSPEQVRGDVPGPPSDVYALGLVVLETLTGTRAYPGEALESAAARLQHDPVVPDELGDEWVTLLRTMTAREPGHRPTAAEVATAGTTLAAAVPAPEFVAPAATAGQAEPDATAAVAQASALSTAAMATTADATADPTTADASTVPAGDGATATRILSQPDPEPVRPTPEAPRRARRPRRMRPLAWVAIVAAALLLIGVVATVAIAAMTPEETPAAPEMPAIEGDLGVHLEHLMEVVTP</sequence>
<dbReference type="EMBL" id="BSDP01000001">
    <property type="protein sequence ID" value="GLI27434.1"/>
    <property type="molecule type" value="Genomic_DNA"/>
</dbReference>
<dbReference type="PROSITE" id="PS00108">
    <property type="entry name" value="PROTEIN_KINASE_ST"/>
    <property type="match status" value="1"/>
</dbReference>
<keyword evidence="2" id="KW-0723">Serine/threonine-protein kinase</keyword>
<dbReference type="GO" id="GO:0004674">
    <property type="term" value="F:protein serine/threonine kinase activity"/>
    <property type="evidence" value="ECO:0007669"/>
    <property type="project" value="UniProtKB-KW"/>
</dbReference>
<evidence type="ECO:0000256" key="5">
    <source>
        <dbReference type="ARBA" id="ARBA00022777"/>
    </source>
</evidence>
<dbReference type="PROSITE" id="PS00107">
    <property type="entry name" value="PROTEIN_KINASE_ATP"/>
    <property type="match status" value="1"/>
</dbReference>
<keyword evidence="5" id="KW-0418">Kinase</keyword>
<dbReference type="InterPro" id="IPR011009">
    <property type="entry name" value="Kinase-like_dom_sf"/>
</dbReference>
<feature type="region of interest" description="Disordered" evidence="8">
    <location>
        <begin position="326"/>
        <end position="371"/>
    </location>
</feature>
<dbReference type="PANTHER" id="PTHR43289:SF6">
    <property type="entry name" value="SERINE_THREONINE-PROTEIN KINASE NEKL-3"/>
    <property type="match status" value="1"/>
</dbReference>
<feature type="region of interest" description="Disordered" evidence="8">
    <location>
        <begin position="1"/>
        <end position="20"/>
    </location>
</feature>
<feature type="binding site" evidence="7">
    <location>
        <position position="52"/>
    </location>
    <ligand>
        <name>ATP</name>
        <dbReference type="ChEBI" id="CHEBI:30616"/>
    </ligand>
</feature>
<dbReference type="EC" id="2.7.11.1" evidence="1"/>
<keyword evidence="3" id="KW-0808">Transferase</keyword>
<keyword evidence="4 7" id="KW-0547">Nucleotide-binding</keyword>